<evidence type="ECO:0000256" key="1">
    <source>
        <dbReference type="SAM" id="SignalP"/>
    </source>
</evidence>
<feature type="signal peptide" evidence="1">
    <location>
        <begin position="1"/>
        <end position="29"/>
    </location>
</feature>
<dbReference type="OrthoDB" id="60524at2"/>
<dbReference type="InterPro" id="IPR015943">
    <property type="entry name" value="WD40/YVTN_repeat-like_dom_sf"/>
</dbReference>
<dbReference type="AlphaFoldDB" id="A0A498BV75"/>
<feature type="chain" id="PRO_5019743203" description="ABC transporter" evidence="1">
    <location>
        <begin position="30"/>
        <end position="417"/>
    </location>
</feature>
<dbReference type="EMBL" id="RCDB01000004">
    <property type="protein sequence ID" value="RLK46769.1"/>
    <property type="molecule type" value="Genomic_DNA"/>
</dbReference>
<dbReference type="PROSITE" id="PS51257">
    <property type="entry name" value="PROKAR_LIPOPROTEIN"/>
    <property type="match status" value="1"/>
</dbReference>
<proteinExistence type="predicted"/>
<dbReference type="SUPFAM" id="SSF69322">
    <property type="entry name" value="Tricorn protease domain 2"/>
    <property type="match status" value="1"/>
</dbReference>
<gene>
    <name evidence="2" type="ORF">C7474_2955</name>
</gene>
<name>A0A498BV75_9MICO</name>
<comment type="caution">
    <text evidence="2">The sequence shown here is derived from an EMBL/GenBank/DDBJ whole genome shotgun (WGS) entry which is preliminary data.</text>
</comment>
<reference evidence="2 3" key="1">
    <citation type="journal article" date="2015" name="Stand. Genomic Sci.">
        <title>Genomic Encyclopedia of Bacterial and Archaeal Type Strains, Phase III: the genomes of soil and plant-associated and newly described type strains.</title>
        <authorList>
            <person name="Whitman W.B."/>
            <person name="Woyke T."/>
            <person name="Klenk H.P."/>
            <person name="Zhou Y."/>
            <person name="Lilburn T.G."/>
            <person name="Beck B.J."/>
            <person name="De Vos P."/>
            <person name="Vandamme P."/>
            <person name="Eisen J.A."/>
            <person name="Garrity G."/>
            <person name="Hugenholtz P."/>
            <person name="Kyrpides N.C."/>
        </authorList>
    </citation>
    <scope>NUCLEOTIDE SEQUENCE [LARGE SCALE GENOMIC DNA]</scope>
    <source>
        <strain evidence="2 3">S2T63</strain>
    </source>
</reference>
<protein>
    <recommendedName>
        <fullName evidence="4">ABC transporter</fullName>
    </recommendedName>
</protein>
<evidence type="ECO:0008006" key="4">
    <source>
        <dbReference type="Google" id="ProtNLM"/>
    </source>
</evidence>
<accession>A0A498BV75</accession>
<keyword evidence="1" id="KW-0732">Signal</keyword>
<organism evidence="2 3">
    <name type="scientific">Microbacterium telephonicum</name>
    <dbReference type="NCBI Taxonomy" id="1714841"/>
    <lineage>
        <taxon>Bacteria</taxon>
        <taxon>Bacillati</taxon>
        <taxon>Actinomycetota</taxon>
        <taxon>Actinomycetes</taxon>
        <taxon>Micrococcales</taxon>
        <taxon>Microbacteriaceae</taxon>
        <taxon>Microbacterium</taxon>
    </lineage>
</organism>
<dbReference type="Gene3D" id="2.130.10.10">
    <property type="entry name" value="YVTN repeat-like/Quinoprotein amine dehydrogenase"/>
    <property type="match status" value="1"/>
</dbReference>
<evidence type="ECO:0000313" key="2">
    <source>
        <dbReference type="EMBL" id="RLK46769.1"/>
    </source>
</evidence>
<keyword evidence="3" id="KW-1185">Reference proteome</keyword>
<dbReference type="Proteomes" id="UP000273158">
    <property type="component" value="Unassembled WGS sequence"/>
</dbReference>
<dbReference type="RefSeq" id="WP_121061183.1">
    <property type="nucleotide sequence ID" value="NZ_RCDB01000004.1"/>
</dbReference>
<sequence length="417" mass="42020">MPRRPLRRPLLVPALITTLGLTAGLTACAGQSAGQSTPPPAIASADATGAGHGAVAGAEEVAEPPLALVSVDTAGEVGLLDLLSGDATTLGSTATPTSLATDGRFAFVGTADGVEIVDSGRWSWNHGDHFHYYLAGPRLVGSVPGDGAATVTWGMLSTAGSTGIRFADSGEAVLLDNDALAGGEIVERFRVQTDAGPGVIAPLDDGALVSIGERLVFHDATGEPTDATVPCAAASGAVTTVVGLAVGCADGAVLATWEGDAPVFEQIASPTDTPVEQATSFDGRKGRPTVAGLTEGGALWLLDTRERAWQVVSSPAPLVRAVAVDDADGHVVALDADGRVRVFAAGTSPDTGAELAVTEPLVGSVTDAVSLTVDGQRAYLNDPAAGVVLELDYADGARIARTVHTPTAPQFLAEVGR</sequence>
<evidence type="ECO:0000313" key="3">
    <source>
        <dbReference type="Proteomes" id="UP000273158"/>
    </source>
</evidence>